<evidence type="ECO:0000313" key="2">
    <source>
        <dbReference type="Proteomes" id="UP000265581"/>
    </source>
</evidence>
<dbReference type="AlphaFoldDB" id="A0A371PBW9"/>
<comment type="caution">
    <text evidence="1">The sequence shown here is derived from an EMBL/GenBank/DDBJ whole genome shotgun (WGS) entry which is preliminary data.</text>
</comment>
<sequence>MLVKGASTVNWVSFMGGPRDDFIFARVVEEQLLASGRPVDLRTSTMTSERSSTILRTWQAEVLGFSPDVIVLVYGHYETIHLFLPRWLEVHANSLKARPTRSSALYRRLVLRPVWKALAQAQARLDTVLDPTLRRGRPRQVAADLRTYIDHVQKVGSPLVYVFELLPPGTRFQSWFPGMTRRIEVMNRTLERMVADIGLDHVRYFRVADLVDRHAGGEVDVAIPDGFHYSPEMHRHIGTALAADIQSWAATQTHLRTIA</sequence>
<evidence type="ECO:0000313" key="1">
    <source>
        <dbReference type="EMBL" id="REK73425.1"/>
    </source>
</evidence>
<dbReference type="GO" id="GO:0016787">
    <property type="term" value="F:hydrolase activity"/>
    <property type="evidence" value="ECO:0007669"/>
    <property type="project" value="UniProtKB-KW"/>
</dbReference>
<keyword evidence="2" id="KW-1185">Reference proteome</keyword>
<dbReference type="EMBL" id="QUBR01000001">
    <property type="protein sequence ID" value="REK73425.1"/>
    <property type="molecule type" value="Genomic_DNA"/>
</dbReference>
<dbReference type="Gene3D" id="3.40.50.1110">
    <property type="entry name" value="SGNH hydrolase"/>
    <property type="match status" value="1"/>
</dbReference>
<dbReference type="Proteomes" id="UP000265581">
    <property type="component" value="Unassembled WGS sequence"/>
</dbReference>
<name>A0A371PBW9_9ACTN</name>
<accession>A0A371PBW9</accession>
<gene>
    <name evidence="1" type="ORF">DX116_07720</name>
</gene>
<reference evidence="1 2" key="1">
    <citation type="submission" date="2018-08" db="EMBL/GenBank/DDBJ databases">
        <title>Aeromicrobium sp. M2KJ-4, whole genome shotgun sequence.</title>
        <authorList>
            <person name="Tuo L."/>
        </authorList>
    </citation>
    <scope>NUCLEOTIDE SEQUENCE [LARGE SCALE GENOMIC DNA]</scope>
    <source>
        <strain evidence="1 2">M2KJ-4</strain>
    </source>
</reference>
<dbReference type="InterPro" id="IPR036514">
    <property type="entry name" value="SGNH_hydro_sf"/>
</dbReference>
<organism evidence="1 2">
    <name type="scientific">Aeromicrobium endophyticum</name>
    <dbReference type="NCBI Taxonomy" id="2292704"/>
    <lineage>
        <taxon>Bacteria</taxon>
        <taxon>Bacillati</taxon>
        <taxon>Actinomycetota</taxon>
        <taxon>Actinomycetes</taxon>
        <taxon>Propionibacteriales</taxon>
        <taxon>Nocardioidaceae</taxon>
        <taxon>Aeromicrobium</taxon>
    </lineage>
</organism>
<keyword evidence="1" id="KW-0378">Hydrolase</keyword>
<proteinExistence type="predicted"/>
<protein>
    <submittedName>
        <fullName evidence="1">SGNH/GDSL hydrolase family protein</fullName>
    </submittedName>
</protein>
<dbReference type="SUPFAM" id="SSF52266">
    <property type="entry name" value="SGNH hydrolase"/>
    <property type="match status" value="1"/>
</dbReference>